<feature type="non-terminal residue" evidence="2">
    <location>
        <position position="1"/>
    </location>
</feature>
<dbReference type="EMBL" id="KB445584">
    <property type="protein sequence ID" value="EMD86740.1"/>
    <property type="molecule type" value="Genomic_DNA"/>
</dbReference>
<accession>M2SN30</accession>
<gene>
    <name evidence="2" type="ORF">COCHEDRAFT_1115154</name>
</gene>
<keyword evidence="1" id="KW-0732">Signal</keyword>
<evidence type="ECO:0000313" key="2">
    <source>
        <dbReference type="EMBL" id="EMD86740.1"/>
    </source>
</evidence>
<feature type="chain" id="PRO_5004025146" description="Secreted protein" evidence="1">
    <location>
        <begin position="21"/>
        <end position="99"/>
    </location>
</feature>
<dbReference type="HOGENOM" id="CLU_2229442_0_0_1"/>
<evidence type="ECO:0008006" key="4">
    <source>
        <dbReference type="Google" id="ProtNLM"/>
    </source>
</evidence>
<feature type="signal peptide" evidence="1">
    <location>
        <begin position="1"/>
        <end position="20"/>
    </location>
</feature>
<reference evidence="2 3" key="1">
    <citation type="journal article" date="2012" name="PLoS Pathog.">
        <title>Diverse lifestyles and strategies of plant pathogenesis encoded in the genomes of eighteen Dothideomycetes fungi.</title>
        <authorList>
            <person name="Ohm R.A."/>
            <person name="Feau N."/>
            <person name="Henrissat B."/>
            <person name="Schoch C.L."/>
            <person name="Horwitz B.A."/>
            <person name="Barry K.W."/>
            <person name="Condon B.J."/>
            <person name="Copeland A.C."/>
            <person name="Dhillon B."/>
            <person name="Glaser F."/>
            <person name="Hesse C.N."/>
            <person name="Kosti I."/>
            <person name="LaButti K."/>
            <person name="Lindquist E.A."/>
            <person name="Lucas S."/>
            <person name="Salamov A.A."/>
            <person name="Bradshaw R.E."/>
            <person name="Ciuffetti L."/>
            <person name="Hamelin R.C."/>
            <person name="Kema G.H.J."/>
            <person name="Lawrence C."/>
            <person name="Scott J.A."/>
            <person name="Spatafora J.W."/>
            <person name="Turgeon B.G."/>
            <person name="de Wit P.J.G.M."/>
            <person name="Zhong S."/>
            <person name="Goodwin S.B."/>
            <person name="Grigoriev I.V."/>
        </authorList>
    </citation>
    <scope>NUCLEOTIDE SEQUENCE [LARGE SCALE GENOMIC DNA]</scope>
    <source>
        <strain evidence="3">C5 / ATCC 48332 / race O</strain>
    </source>
</reference>
<name>M2SN30_COCH5</name>
<organism evidence="2 3">
    <name type="scientific">Cochliobolus heterostrophus (strain C5 / ATCC 48332 / race O)</name>
    <name type="common">Southern corn leaf blight fungus</name>
    <name type="synonym">Bipolaris maydis</name>
    <dbReference type="NCBI Taxonomy" id="701091"/>
    <lineage>
        <taxon>Eukaryota</taxon>
        <taxon>Fungi</taxon>
        <taxon>Dikarya</taxon>
        <taxon>Ascomycota</taxon>
        <taxon>Pezizomycotina</taxon>
        <taxon>Dothideomycetes</taxon>
        <taxon>Pleosporomycetidae</taxon>
        <taxon>Pleosporales</taxon>
        <taxon>Pleosporineae</taxon>
        <taxon>Pleosporaceae</taxon>
        <taxon>Bipolaris</taxon>
    </lineage>
</organism>
<protein>
    <recommendedName>
        <fullName evidence="4">Secreted protein</fullName>
    </recommendedName>
</protein>
<dbReference type="AlphaFoldDB" id="M2SN30"/>
<evidence type="ECO:0000313" key="3">
    <source>
        <dbReference type="Proteomes" id="UP000016936"/>
    </source>
</evidence>
<dbReference type="Proteomes" id="UP000016936">
    <property type="component" value="Unassembled WGS sequence"/>
</dbReference>
<keyword evidence="3" id="KW-1185">Reference proteome</keyword>
<sequence>TSSVTIVTLCPLLMASSTSCVNEATRSIVDRFGSAPPCWGLSRLCAMAAVAMPLPRQESSAIGLIERTEVWSFFPALGIMATSAVRQHSGKQASSRHFW</sequence>
<reference evidence="3" key="2">
    <citation type="journal article" date="2013" name="PLoS Genet.">
        <title>Comparative genome structure, secondary metabolite, and effector coding capacity across Cochliobolus pathogens.</title>
        <authorList>
            <person name="Condon B.J."/>
            <person name="Leng Y."/>
            <person name="Wu D."/>
            <person name="Bushley K.E."/>
            <person name="Ohm R.A."/>
            <person name="Otillar R."/>
            <person name="Martin J."/>
            <person name="Schackwitz W."/>
            <person name="Grimwood J."/>
            <person name="MohdZainudin N."/>
            <person name="Xue C."/>
            <person name="Wang R."/>
            <person name="Manning V.A."/>
            <person name="Dhillon B."/>
            <person name="Tu Z.J."/>
            <person name="Steffenson B.J."/>
            <person name="Salamov A."/>
            <person name="Sun H."/>
            <person name="Lowry S."/>
            <person name="LaButti K."/>
            <person name="Han J."/>
            <person name="Copeland A."/>
            <person name="Lindquist E."/>
            <person name="Barry K."/>
            <person name="Schmutz J."/>
            <person name="Baker S.E."/>
            <person name="Ciuffetti L.M."/>
            <person name="Grigoriev I.V."/>
            <person name="Zhong S."/>
            <person name="Turgeon B.G."/>
        </authorList>
    </citation>
    <scope>NUCLEOTIDE SEQUENCE [LARGE SCALE GENOMIC DNA]</scope>
    <source>
        <strain evidence="3">C5 / ATCC 48332 / race O</strain>
    </source>
</reference>
<proteinExistence type="predicted"/>
<evidence type="ECO:0000256" key="1">
    <source>
        <dbReference type="SAM" id="SignalP"/>
    </source>
</evidence>